<dbReference type="Gene3D" id="1.20.120.340">
    <property type="entry name" value="Flagellar protein FliS"/>
    <property type="match status" value="1"/>
</dbReference>
<comment type="similarity">
    <text evidence="2 6">Belongs to the FliS family.</text>
</comment>
<protein>
    <recommendedName>
        <fullName evidence="6">Flagellar secretion chaperone FliS</fullName>
    </recommendedName>
</protein>
<keyword evidence="5" id="KW-0143">Chaperone</keyword>
<dbReference type="InterPro" id="IPR003713">
    <property type="entry name" value="FliS"/>
</dbReference>
<dbReference type="KEGG" id="skr:BRX40_03060"/>
<keyword evidence="4 6" id="KW-1005">Bacterial flagellum biogenesis</keyword>
<dbReference type="PANTHER" id="PTHR34773:SF1">
    <property type="entry name" value="FLAGELLAR SECRETION CHAPERONE FLIS"/>
    <property type="match status" value="1"/>
</dbReference>
<dbReference type="AlphaFoldDB" id="A0A1L6J6L1"/>
<dbReference type="GO" id="GO:0071973">
    <property type="term" value="P:bacterial-type flagellum-dependent cell motility"/>
    <property type="evidence" value="ECO:0007669"/>
    <property type="project" value="TreeGrafter"/>
</dbReference>
<dbReference type="PIRSF" id="PIRSF039090">
    <property type="entry name" value="Flis"/>
    <property type="match status" value="1"/>
</dbReference>
<dbReference type="OrthoDB" id="7355300at2"/>
<dbReference type="PANTHER" id="PTHR34773">
    <property type="entry name" value="FLAGELLAR SECRETION CHAPERONE FLIS"/>
    <property type="match status" value="1"/>
</dbReference>
<evidence type="ECO:0000256" key="6">
    <source>
        <dbReference type="PIRNR" id="PIRNR039090"/>
    </source>
</evidence>
<dbReference type="GeneID" id="44131529"/>
<evidence type="ECO:0000256" key="5">
    <source>
        <dbReference type="ARBA" id="ARBA00023186"/>
    </source>
</evidence>
<evidence type="ECO:0000313" key="8">
    <source>
        <dbReference type="EMBL" id="RSV05616.1"/>
    </source>
</evidence>
<name>A0A1L6J6L1_9SPHN</name>
<organism evidence="7 9">
    <name type="scientific">Sphingomonas koreensis</name>
    <dbReference type="NCBI Taxonomy" id="93064"/>
    <lineage>
        <taxon>Bacteria</taxon>
        <taxon>Pseudomonadati</taxon>
        <taxon>Pseudomonadota</taxon>
        <taxon>Alphaproteobacteria</taxon>
        <taxon>Sphingomonadales</taxon>
        <taxon>Sphingomonadaceae</taxon>
        <taxon>Sphingomonas</taxon>
    </lineage>
</organism>
<keyword evidence="3 6" id="KW-0963">Cytoplasm</keyword>
<evidence type="ECO:0000256" key="4">
    <source>
        <dbReference type="ARBA" id="ARBA00022795"/>
    </source>
</evidence>
<dbReference type="EMBL" id="QQWO01000004">
    <property type="protein sequence ID" value="RSV05616.1"/>
    <property type="molecule type" value="Genomic_DNA"/>
</dbReference>
<dbReference type="SUPFAM" id="SSF101116">
    <property type="entry name" value="Flagellar export chaperone FliS"/>
    <property type="match status" value="1"/>
</dbReference>
<dbReference type="Proteomes" id="UP000185161">
    <property type="component" value="Chromosome"/>
</dbReference>
<reference evidence="8 10" key="3">
    <citation type="submission" date="2018-07" db="EMBL/GenBank/DDBJ databases">
        <title>Genomic and Epidemiologic Investigation of an Indolent Hospital Outbreak.</title>
        <authorList>
            <person name="Johnson R.C."/>
            <person name="Deming C."/>
            <person name="Conlan S."/>
            <person name="Zellmer C.J."/>
            <person name="Michelin A.V."/>
            <person name="Lee-Lin S."/>
            <person name="Thomas P.J."/>
            <person name="Park M."/>
            <person name="Weingarten R.A."/>
            <person name="Less J."/>
            <person name="Dekker J.P."/>
            <person name="Frank K.M."/>
            <person name="Musser K.A."/>
            <person name="Mcquiston J.R."/>
            <person name="Henderson D.K."/>
            <person name="Lau A.F."/>
            <person name="Palmore T.N."/>
            <person name="Segre J.A."/>
        </authorList>
    </citation>
    <scope>NUCLEOTIDE SEQUENCE [LARGE SCALE GENOMIC DNA]</scope>
    <source>
        <strain evidence="8 10">SK-NIH.Env10_0317</strain>
    </source>
</reference>
<dbReference type="RefSeq" id="WP_075150634.1">
    <property type="nucleotide sequence ID" value="NZ_CP018820.1"/>
</dbReference>
<dbReference type="EMBL" id="CP018820">
    <property type="protein sequence ID" value="APR51545.1"/>
    <property type="molecule type" value="Genomic_DNA"/>
</dbReference>
<evidence type="ECO:0000256" key="3">
    <source>
        <dbReference type="ARBA" id="ARBA00022490"/>
    </source>
</evidence>
<keyword evidence="7" id="KW-0969">Cilium</keyword>
<dbReference type="STRING" id="93064.BRX40_03060"/>
<sequence>MKAPIRINANAAQTYRSIDAVGRTAAADPYELVELMYKECVAALRAAAFATEKGQPTVKSERIARATAILFALESNLDFERGGEVARTLGTLYHGLRAQILNASIGGDPAPFRAVADDLEDIAGAWSQARAA</sequence>
<dbReference type="NCBIfam" id="TIGR00208">
    <property type="entry name" value="fliS"/>
    <property type="match status" value="1"/>
</dbReference>
<reference evidence="9" key="2">
    <citation type="submission" date="2016-12" db="EMBL/GenBank/DDBJ databases">
        <title>Whole genome sequencing of Sphingomonas sp. ABOJV.</title>
        <authorList>
            <person name="Conlan S."/>
            <person name="Thomas P.J."/>
            <person name="Mullikin J."/>
            <person name="Palmore T.N."/>
            <person name="Frank K.M."/>
            <person name="Segre J.A."/>
        </authorList>
    </citation>
    <scope>NUCLEOTIDE SEQUENCE [LARGE SCALE GENOMIC DNA]</scope>
    <source>
        <strain evidence="9">ABOJV</strain>
    </source>
</reference>
<keyword evidence="7" id="KW-0282">Flagellum</keyword>
<evidence type="ECO:0000313" key="10">
    <source>
        <dbReference type="Proteomes" id="UP000286681"/>
    </source>
</evidence>
<dbReference type="InterPro" id="IPR036584">
    <property type="entry name" value="FliS_sf"/>
</dbReference>
<dbReference type="Pfam" id="PF02561">
    <property type="entry name" value="FliS"/>
    <property type="match status" value="1"/>
</dbReference>
<evidence type="ECO:0000313" key="9">
    <source>
        <dbReference type="Proteomes" id="UP000185161"/>
    </source>
</evidence>
<proteinExistence type="inferred from homology"/>
<reference evidence="7" key="1">
    <citation type="submission" date="2016-12" db="EMBL/GenBank/DDBJ databases">
        <title>Whole genome sequencing of Sphingomonas koreensis.</title>
        <authorList>
            <person name="Conlan S."/>
            <person name="Thomas P.J."/>
            <person name="Mullikin J."/>
            <person name="Palmore T.N."/>
            <person name="Frank K.M."/>
            <person name="Segre J.A."/>
        </authorList>
    </citation>
    <scope>NUCLEOTIDE SEQUENCE</scope>
    <source>
        <strain evidence="7">ABOJV</strain>
    </source>
</reference>
<dbReference type="GO" id="GO:0005829">
    <property type="term" value="C:cytosol"/>
    <property type="evidence" value="ECO:0007669"/>
    <property type="project" value="UniProtKB-SubCell"/>
</dbReference>
<evidence type="ECO:0000256" key="1">
    <source>
        <dbReference type="ARBA" id="ARBA00004514"/>
    </source>
</evidence>
<comment type="subcellular location">
    <subcellularLocation>
        <location evidence="1 6">Cytoplasm</location>
        <location evidence="1 6">Cytosol</location>
    </subcellularLocation>
</comment>
<evidence type="ECO:0000256" key="2">
    <source>
        <dbReference type="ARBA" id="ARBA00008787"/>
    </source>
</evidence>
<evidence type="ECO:0000313" key="7">
    <source>
        <dbReference type="EMBL" id="APR51545.1"/>
    </source>
</evidence>
<accession>A0A1L6J6L1</accession>
<keyword evidence="7" id="KW-0966">Cell projection</keyword>
<keyword evidence="9" id="KW-1185">Reference proteome</keyword>
<dbReference type="Proteomes" id="UP000286681">
    <property type="component" value="Unassembled WGS sequence"/>
</dbReference>
<dbReference type="CDD" id="cd16098">
    <property type="entry name" value="FliS"/>
    <property type="match status" value="1"/>
</dbReference>
<dbReference type="GO" id="GO:0044780">
    <property type="term" value="P:bacterial-type flagellum assembly"/>
    <property type="evidence" value="ECO:0007669"/>
    <property type="project" value="InterPro"/>
</dbReference>
<gene>
    <name evidence="8" type="primary">fliS</name>
    <name evidence="7" type="ORF">BRX40_03060</name>
    <name evidence="8" type="ORF">CA257_06660</name>
</gene>